<sequence length="555" mass="57355">MTALASYSTGLATVSAGGTTITGSGAIWSGTSVKPGDIFQIGNFQSVISDVTDTTHLVIPPWGGGNQSGVAYVIWQVSPQRFAGAEAMSTVGKLVAAFETSGFYVFVGIDETEPDPSLGNDGQFAFQPTTAKLWEKVGGVWTYLGIFKAFNLTGAYDSVRTYSYGDVQVTSGSSYIYINDTPSAGHTAPNTTYWQLLASKGDASTVPGPGYGGTSTTSLTIGTGSKAFTTQSGLAYTNGARVRASSAANTSNWMEGLATYSGTTLTINVDKTNGSGTLADWNFNIVGEPGAGAGVAVGGQCQFQYSSSTSGILMPKRGNQLFVNGSLMSVPSAGVGTGTLGSLTSNTLYYAYAYISGGSIALEVSTTGHATDTTYGHEIKSGDASRSLVGMFYTNGSGQLVSTANSALVRSWYNRQATATRAAYTADRNNSGFGGAIAEVNSEIRNSVVLWADEVWDITLVSTFSLPSTGQSATVGIGLDAMNAWQDGAVNYNSDTGGNRMVAPVNYKATGLSDGFHYSTLITQTVSGVTATFSGSATSASFRTILTTAILAPSM</sequence>
<evidence type="ECO:0000313" key="2">
    <source>
        <dbReference type="Proteomes" id="UP000199184"/>
    </source>
</evidence>
<protein>
    <submittedName>
        <fullName evidence="1">Uncharacterized protein</fullName>
    </submittedName>
</protein>
<dbReference type="AlphaFoldDB" id="A0A1C3W1P7"/>
<dbReference type="Proteomes" id="UP000199184">
    <property type="component" value="Unassembled WGS sequence"/>
</dbReference>
<dbReference type="EMBL" id="FMAI01000006">
    <property type="protein sequence ID" value="SCB33866.1"/>
    <property type="molecule type" value="Genomic_DNA"/>
</dbReference>
<name>A0A1C3W1P7_9BRAD</name>
<keyword evidence="2" id="KW-1185">Reference proteome</keyword>
<dbReference type="RefSeq" id="WP_245323297.1">
    <property type="nucleotide sequence ID" value="NZ_FMAI01000006.1"/>
</dbReference>
<proteinExistence type="predicted"/>
<evidence type="ECO:0000313" key="1">
    <source>
        <dbReference type="EMBL" id="SCB33866.1"/>
    </source>
</evidence>
<accession>A0A1C3W1P7</accession>
<reference evidence="2" key="1">
    <citation type="submission" date="2016-08" db="EMBL/GenBank/DDBJ databases">
        <authorList>
            <person name="Varghese N."/>
            <person name="Submissions Spin"/>
        </authorList>
    </citation>
    <scope>NUCLEOTIDE SEQUENCE [LARGE SCALE GENOMIC DNA]</scope>
    <source>
        <strain evidence="2">ERR11</strain>
    </source>
</reference>
<organism evidence="1 2">
    <name type="scientific">Bradyrhizobium shewense</name>
    <dbReference type="NCBI Taxonomy" id="1761772"/>
    <lineage>
        <taxon>Bacteria</taxon>
        <taxon>Pseudomonadati</taxon>
        <taxon>Pseudomonadota</taxon>
        <taxon>Alphaproteobacteria</taxon>
        <taxon>Hyphomicrobiales</taxon>
        <taxon>Nitrobacteraceae</taxon>
        <taxon>Bradyrhizobium</taxon>
    </lineage>
</organism>
<gene>
    <name evidence="1" type="ORF">GA0061098_1006175</name>
</gene>